<dbReference type="EMBL" id="CP050063">
    <property type="protein sequence ID" value="QIP12552.1"/>
    <property type="molecule type" value="Genomic_DNA"/>
</dbReference>
<dbReference type="PANTHER" id="PTHR15337:SF11">
    <property type="entry name" value="THIOREDOXIN DOMAIN-CONTAINING PROTEIN"/>
    <property type="match status" value="1"/>
</dbReference>
<evidence type="ECO:0000256" key="1">
    <source>
        <dbReference type="ARBA" id="ARBA00022729"/>
    </source>
</evidence>
<keyword evidence="4" id="KW-1185">Reference proteome</keyword>
<dbReference type="PROSITE" id="PS51352">
    <property type="entry name" value="THIOREDOXIN_2"/>
    <property type="match status" value="1"/>
</dbReference>
<feature type="domain" description="Thioredoxin" evidence="2">
    <location>
        <begin position="16"/>
        <end position="147"/>
    </location>
</feature>
<dbReference type="InterPro" id="IPR036249">
    <property type="entry name" value="Thioredoxin-like_sf"/>
</dbReference>
<organism evidence="3 4">
    <name type="scientific">Spirosoma aureum</name>
    <dbReference type="NCBI Taxonomy" id="2692134"/>
    <lineage>
        <taxon>Bacteria</taxon>
        <taxon>Pseudomonadati</taxon>
        <taxon>Bacteroidota</taxon>
        <taxon>Cytophagia</taxon>
        <taxon>Cytophagales</taxon>
        <taxon>Cytophagaceae</taxon>
        <taxon>Spirosoma</taxon>
    </lineage>
</organism>
<dbReference type="AlphaFoldDB" id="A0A6G9AJA9"/>
<evidence type="ECO:0000259" key="2">
    <source>
        <dbReference type="PROSITE" id="PS51352"/>
    </source>
</evidence>
<dbReference type="RefSeq" id="WP_167206766.1">
    <property type="nucleotide sequence ID" value="NZ_CP050063.1"/>
</dbReference>
<protein>
    <submittedName>
        <fullName evidence="3">DUF255 domain-containing protein</fullName>
    </submittedName>
</protein>
<dbReference type="SUPFAM" id="SSF52833">
    <property type="entry name" value="Thioredoxin-like"/>
    <property type="match status" value="1"/>
</dbReference>
<reference evidence="3 4" key="1">
    <citation type="submission" date="2020-03" db="EMBL/GenBank/DDBJ databases">
        <authorList>
            <person name="Kim M.K."/>
        </authorList>
    </citation>
    <scope>NUCLEOTIDE SEQUENCE [LARGE SCALE GENOMIC DNA]</scope>
    <source>
        <strain evidence="3 4">BT328</strain>
    </source>
</reference>
<dbReference type="KEGG" id="spib:G8759_07920"/>
<evidence type="ECO:0000313" key="3">
    <source>
        <dbReference type="EMBL" id="QIP12552.1"/>
    </source>
</evidence>
<keyword evidence="1" id="KW-0732">Signal</keyword>
<evidence type="ECO:0000313" key="4">
    <source>
        <dbReference type="Proteomes" id="UP000501802"/>
    </source>
</evidence>
<accession>A0A6G9AJA9</accession>
<dbReference type="Gene3D" id="3.40.30.10">
    <property type="entry name" value="Glutaredoxin"/>
    <property type="match status" value="1"/>
</dbReference>
<dbReference type="Proteomes" id="UP000501802">
    <property type="component" value="Chromosome"/>
</dbReference>
<dbReference type="InterPro" id="IPR051099">
    <property type="entry name" value="AGR/TXD"/>
</dbReference>
<proteinExistence type="predicted"/>
<dbReference type="Pfam" id="PF13899">
    <property type="entry name" value="Thioredoxin_7"/>
    <property type="match status" value="1"/>
</dbReference>
<sequence>MQSCLLRFSLGVVLLVAVGTTVFSAALPFDNPSGISFFRGSWKTVVAEAKRQNKPIFLDIYTAWCPPCKRMAKEAFPNPKVGAKFNVHFINYQLDAEKGEGIEIAKRYAVSSYPTALYITPNGDLIHRSVGYGGVNAMIDQANHMLALPQFRSTIAKGDKDYAEGRRDAPFLRKYLATCKALNRPIDEVLDAYLDALPEQERSTNESISFIAGAIQSSNTKAFDYLIKNRPDSVDSIKQSVVAVMISDALAHVLANDFERACATNDEALLETVIANNERNAISANPSAIRSAIQKQETADAYRLKFSSQTKNLGK</sequence>
<dbReference type="PANTHER" id="PTHR15337">
    <property type="entry name" value="ANTERIOR GRADIENT PROTEIN-RELATED"/>
    <property type="match status" value="1"/>
</dbReference>
<name>A0A6G9AJA9_9BACT</name>
<gene>
    <name evidence="3" type="ORF">G8759_07920</name>
</gene>
<dbReference type="InterPro" id="IPR013766">
    <property type="entry name" value="Thioredoxin_domain"/>
</dbReference>